<sequence>MQERRLFRITWHTLSAALADAIGAAVVSVTWRRSTRSGEAAHANSCSACCKLGYRPNVTLKYLLYRRQREKYSSGTFGYLVSTSWFLHIRSWCCSLVKLKGNGTRKTKHRLVTRRPEIELQSD</sequence>
<protein>
    <recommendedName>
        <fullName evidence="3">Secreted protein</fullName>
    </recommendedName>
</protein>
<comment type="caution">
    <text evidence="1">The sequence shown here is derived from an EMBL/GenBank/DDBJ whole genome shotgun (WGS) entry which is preliminary data.</text>
</comment>
<organism evidence="1 2">
    <name type="scientific">Aspergillus keveii</name>
    <dbReference type="NCBI Taxonomy" id="714993"/>
    <lineage>
        <taxon>Eukaryota</taxon>
        <taxon>Fungi</taxon>
        <taxon>Dikarya</taxon>
        <taxon>Ascomycota</taxon>
        <taxon>Pezizomycotina</taxon>
        <taxon>Eurotiomycetes</taxon>
        <taxon>Eurotiomycetidae</taxon>
        <taxon>Eurotiales</taxon>
        <taxon>Aspergillaceae</taxon>
        <taxon>Aspergillus</taxon>
        <taxon>Aspergillus subgen. Nidulantes</taxon>
    </lineage>
</organism>
<dbReference type="EMBL" id="JBFTWV010000043">
    <property type="protein sequence ID" value="KAL2794617.1"/>
    <property type="molecule type" value="Genomic_DNA"/>
</dbReference>
<dbReference type="Proteomes" id="UP001610563">
    <property type="component" value="Unassembled WGS sequence"/>
</dbReference>
<keyword evidence="2" id="KW-1185">Reference proteome</keyword>
<evidence type="ECO:0000313" key="2">
    <source>
        <dbReference type="Proteomes" id="UP001610563"/>
    </source>
</evidence>
<gene>
    <name evidence="1" type="ORF">BJX66DRAFT_193442</name>
</gene>
<evidence type="ECO:0008006" key="3">
    <source>
        <dbReference type="Google" id="ProtNLM"/>
    </source>
</evidence>
<accession>A0ABR4G6H2</accession>
<reference evidence="1 2" key="1">
    <citation type="submission" date="2024-07" db="EMBL/GenBank/DDBJ databases">
        <title>Section-level genome sequencing and comparative genomics of Aspergillus sections Usti and Cavernicolus.</title>
        <authorList>
            <consortium name="Lawrence Berkeley National Laboratory"/>
            <person name="Nybo J.L."/>
            <person name="Vesth T.C."/>
            <person name="Theobald S."/>
            <person name="Frisvad J.C."/>
            <person name="Larsen T.O."/>
            <person name="Kjaerboelling I."/>
            <person name="Rothschild-Mancinelli K."/>
            <person name="Lyhne E.K."/>
            <person name="Kogle M.E."/>
            <person name="Barry K."/>
            <person name="Clum A."/>
            <person name="Na H."/>
            <person name="Ledsgaard L."/>
            <person name="Lin J."/>
            <person name="Lipzen A."/>
            <person name="Kuo A."/>
            <person name="Riley R."/>
            <person name="Mondo S."/>
            <person name="Labutti K."/>
            <person name="Haridas S."/>
            <person name="Pangalinan J."/>
            <person name="Salamov A.A."/>
            <person name="Simmons B.A."/>
            <person name="Magnuson J.K."/>
            <person name="Chen J."/>
            <person name="Drula E."/>
            <person name="Henrissat B."/>
            <person name="Wiebenga A."/>
            <person name="Lubbers R.J."/>
            <person name="Gomes A.C."/>
            <person name="Makela M.R."/>
            <person name="Stajich J."/>
            <person name="Grigoriev I.V."/>
            <person name="Mortensen U.H."/>
            <person name="De Vries R.P."/>
            <person name="Baker S.E."/>
            <person name="Andersen M.R."/>
        </authorList>
    </citation>
    <scope>NUCLEOTIDE SEQUENCE [LARGE SCALE GENOMIC DNA]</scope>
    <source>
        <strain evidence="1 2">CBS 209.92</strain>
    </source>
</reference>
<evidence type="ECO:0000313" key="1">
    <source>
        <dbReference type="EMBL" id="KAL2794617.1"/>
    </source>
</evidence>
<proteinExistence type="predicted"/>
<name>A0ABR4G6H2_9EURO</name>